<dbReference type="AlphaFoldDB" id="A0AAW6U3L2"/>
<evidence type="ECO:0000313" key="5">
    <source>
        <dbReference type="Proteomes" id="UP001431776"/>
    </source>
</evidence>
<name>A0AAW6U3L2_9BACT</name>
<gene>
    <name evidence="4" type="ORF">QJ522_15595</name>
</gene>
<dbReference type="PANTHER" id="PTHR43818">
    <property type="entry name" value="BCDNA.GH03377"/>
    <property type="match status" value="1"/>
</dbReference>
<organism evidence="4 5">
    <name type="scientific">Anaerobaca lacustris</name>
    <dbReference type="NCBI Taxonomy" id="3044600"/>
    <lineage>
        <taxon>Bacteria</taxon>
        <taxon>Pseudomonadati</taxon>
        <taxon>Planctomycetota</taxon>
        <taxon>Phycisphaerae</taxon>
        <taxon>Sedimentisphaerales</taxon>
        <taxon>Anaerobacaceae</taxon>
        <taxon>Anaerobaca</taxon>
    </lineage>
</organism>
<dbReference type="GO" id="GO:0000166">
    <property type="term" value="F:nucleotide binding"/>
    <property type="evidence" value="ECO:0007669"/>
    <property type="project" value="InterPro"/>
</dbReference>
<comment type="caution">
    <text evidence="4">The sequence shown here is derived from an EMBL/GenBank/DDBJ whole genome shotgun (WGS) entry which is preliminary data.</text>
</comment>
<proteinExistence type="predicted"/>
<dbReference type="Pfam" id="PF02894">
    <property type="entry name" value="GFO_IDH_MocA_C"/>
    <property type="match status" value="1"/>
</dbReference>
<feature type="domain" description="Gfo/Idh/MocA-like oxidoreductase C-terminal" evidence="3">
    <location>
        <begin position="137"/>
        <end position="336"/>
    </location>
</feature>
<feature type="domain" description="Gfo/Idh/MocA-like oxidoreductase N-terminal" evidence="2">
    <location>
        <begin position="6"/>
        <end position="124"/>
    </location>
</feature>
<dbReference type="PANTHER" id="PTHR43818:SF11">
    <property type="entry name" value="BCDNA.GH03377"/>
    <property type="match status" value="1"/>
</dbReference>
<evidence type="ECO:0000313" key="4">
    <source>
        <dbReference type="EMBL" id="MDI6450484.1"/>
    </source>
</evidence>
<dbReference type="InterPro" id="IPR000683">
    <property type="entry name" value="Gfo/Idh/MocA-like_OxRdtase_N"/>
</dbReference>
<dbReference type="Proteomes" id="UP001431776">
    <property type="component" value="Unassembled WGS sequence"/>
</dbReference>
<dbReference type="InterPro" id="IPR004104">
    <property type="entry name" value="Gfo/Idh/MocA-like_OxRdtase_C"/>
</dbReference>
<dbReference type="Gene3D" id="3.40.50.720">
    <property type="entry name" value="NAD(P)-binding Rossmann-like Domain"/>
    <property type="match status" value="1"/>
</dbReference>
<keyword evidence="5" id="KW-1185">Reference proteome</keyword>
<dbReference type="Pfam" id="PF01408">
    <property type="entry name" value="GFO_IDH_MocA"/>
    <property type="match status" value="1"/>
</dbReference>
<sequence length="340" mass="37763">MKQYGVGVFGIGWVAGEHIKSYMRNPHMKVVALSSRRKESAEAAKATLGLDSDVLNTFDELVQRDDIDVIDICSPNVLHAEQAVRAAQAGKHVVIEKPIAMSLSELKAIRDAIVKAKIKSQVGFVSRWNPHVRSIRGMIDKGGLGELYYVEVDYYHEIGPWWSGWSWGAGTKAGGPSASLVAGCHAVDLLSYFGGEVEEVFAYGIFGHRRDYEYEPTYVAVVKFRNGKIGKTGCSFENECPYVMNIILHGSRGSVLNERFHAKDWFPGQEGWQQFNSTFLDSGDVAHHPFQGMMDDLAAALIEDKETIANIHEAYRSHEICLAIDRSIETGWPVTLPLSE</sequence>
<dbReference type="Gene3D" id="3.30.360.10">
    <property type="entry name" value="Dihydrodipicolinate Reductase, domain 2"/>
    <property type="match status" value="1"/>
</dbReference>
<dbReference type="EMBL" id="JASCXX010000021">
    <property type="protein sequence ID" value="MDI6450484.1"/>
    <property type="molecule type" value="Genomic_DNA"/>
</dbReference>
<dbReference type="InterPro" id="IPR036291">
    <property type="entry name" value="NAD(P)-bd_dom_sf"/>
</dbReference>
<protein>
    <submittedName>
        <fullName evidence="4">Gfo/Idh/MocA family oxidoreductase</fullName>
    </submittedName>
</protein>
<evidence type="ECO:0000256" key="1">
    <source>
        <dbReference type="ARBA" id="ARBA00023002"/>
    </source>
</evidence>
<keyword evidence="1" id="KW-0560">Oxidoreductase</keyword>
<dbReference type="InterPro" id="IPR050463">
    <property type="entry name" value="Gfo/Idh/MocA_oxidrdct_glycsds"/>
</dbReference>
<reference evidence="4" key="1">
    <citation type="submission" date="2023-05" db="EMBL/GenBank/DDBJ databases">
        <title>Anaerotaeda fermentans gen. nov., sp. nov., a novel anaerobic planctomycete of the new family within the order Sedimentisphaerales isolated from Taman Peninsula, Russia.</title>
        <authorList>
            <person name="Khomyakova M.A."/>
            <person name="Merkel A.Y."/>
            <person name="Slobodkin A.I."/>
        </authorList>
    </citation>
    <scope>NUCLEOTIDE SEQUENCE</scope>
    <source>
        <strain evidence="4">M17dextr</strain>
    </source>
</reference>
<dbReference type="SUPFAM" id="SSF55347">
    <property type="entry name" value="Glyceraldehyde-3-phosphate dehydrogenase-like, C-terminal domain"/>
    <property type="match status" value="1"/>
</dbReference>
<dbReference type="GO" id="GO:0016491">
    <property type="term" value="F:oxidoreductase activity"/>
    <property type="evidence" value="ECO:0007669"/>
    <property type="project" value="UniProtKB-KW"/>
</dbReference>
<dbReference type="SUPFAM" id="SSF51735">
    <property type="entry name" value="NAD(P)-binding Rossmann-fold domains"/>
    <property type="match status" value="1"/>
</dbReference>
<dbReference type="RefSeq" id="WP_349245894.1">
    <property type="nucleotide sequence ID" value="NZ_JASCXX010000021.1"/>
</dbReference>
<accession>A0AAW6U3L2</accession>
<evidence type="ECO:0000259" key="3">
    <source>
        <dbReference type="Pfam" id="PF02894"/>
    </source>
</evidence>
<evidence type="ECO:0000259" key="2">
    <source>
        <dbReference type="Pfam" id="PF01408"/>
    </source>
</evidence>